<sequence>MKKVSFIASTLLTSTMLLTTTQSVEAHTADLVTKENAKQIATDALSNSGGNPNLQRLGRTVDKGAYFEIISHNRLNEGSGMYKVYKNGEVEYKNGTYSDFNQLQDTRIHAESGIAKAAKTPSSSNDKQVNSVDCARELNRYYVGTVASSEVPSSKSLKNTQTSQSSVKTLPSTGDDTQQHSTQLLASLLLVMGTSLLLKRKHHSHSY</sequence>
<dbReference type="InterPro" id="IPR019931">
    <property type="entry name" value="LPXTG_anchor"/>
</dbReference>
<proteinExistence type="predicted"/>
<evidence type="ECO:0000313" key="7">
    <source>
        <dbReference type="Proteomes" id="UP000665944"/>
    </source>
</evidence>
<keyword evidence="4" id="KW-0732">Signal</keyword>
<comment type="caution">
    <text evidence="6">The sequence shown here is derived from an EMBL/GenBank/DDBJ whole genome shotgun (WGS) entry which is preliminary data.</text>
</comment>
<evidence type="ECO:0000313" key="6">
    <source>
        <dbReference type="EMBL" id="MCM5672242.1"/>
    </source>
</evidence>
<accession>A0A4Q9WRI9</accession>
<dbReference type="NCBIfam" id="TIGR01167">
    <property type="entry name" value="LPXTG_anchor"/>
    <property type="match status" value="1"/>
</dbReference>
<dbReference type="RefSeq" id="WP_017175108.1">
    <property type="nucleotide sequence ID" value="NZ_CABMJU010000008.1"/>
</dbReference>
<keyword evidence="7" id="KW-1185">Reference proteome</keyword>
<organism evidence="6 7">
    <name type="scientific">Staphylococcus hominis</name>
    <dbReference type="NCBI Taxonomy" id="1290"/>
    <lineage>
        <taxon>Bacteria</taxon>
        <taxon>Bacillati</taxon>
        <taxon>Bacillota</taxon>
        <taxon>Bacilli</taxon>
        <taxon>Bacillales</taxon>
        <taxon>Staphylococcaceae</taxon>
        <taxon>Staphylococcus</taxon>
    </lineage>
</organism>
<evidence type="ECO:0000256" key="4">
    <source>
        <dbReference type="ARBA" id="ARBA00022729"/>
    </source>
</evidence>
<dbReference type="AlphaFoldDB" id="A0A4Q9WRI9"/>
<dbReference type="Proteomes" id="UP000665944">
    <property type="component" value="Unassembled WGS sequence"/>
</dbReference>
<protein>
    <submittedName>
        <fullName evidence="6">LPXTG cell wall anchor domain-containing protein</fullName>
    </submittedName>
</protein>
<comment type="subcellular location">
    <subcellularLocation>
        <location evidence="1">Secreted</location>
        <location evidence="1">Cell wall</location>
        <topology evidence="1">Peptidoglycan-anchor</topology>
    </subcellularLocation>
</comment>
<dbReference type="Pfam" id="PF00746">
    <property type="entry name" value="Gram_pos_anchor"/>
    <property type="match status" value="1"/>
</dbReference>
<keyword evidence="2" id="KW-0134">Cell wall</keyword>
<evidence type="ECO:0000256" key="3">
    <source>
        <dbReference type="ARBA" id="ARBA00022525"/>
    </source>
</evidence>
<keyword evidence="3" id="KW-0964">Secreted</keyword>
<evidence type="ECO:0000256" key="5">
    <source>
        <dbReference type="ARBA" id="ARBA00023088"/>
    </source>
</evidence>
<name>A0A4Q9WRI9_STAHO</name>
<evidence type="ECO:0000256" key="2">
    <source>
        <dbReference type="ARBA" id="ARBA00022512"/>
    </source>
</evidence>
<dbReference type="EMBL" id="JAGHKT020000005">
    <property type="protein sequence ID" value="MCM5672242.1"/>
    <property type="molecule type" value="Genomic_DNA"/>
</dbReference>
<reference evidence="6 7" key="1">
    <citation type="submission" date="2022-06" db="EMBL/GenBank/DDBJ databases">
        <title>Staphylococcus hominis ShoR14 genome sequence.</title>
        <authorList>
            <person name="Yeo C.C."/>
            <person name="Chew C.H."/>
            <person name="Che Hamzah A.M."/>
            <person name="Al-Trad E.I."/>
        </authorList>
    </citation>
    <scope>NUCLEOTIDE SEQUENCE [LARGE SCALE GENOMIC DNA]</scope>
    <source>
        <strain evidence="6 7">ShoR14</strain>
    </source>
</reference>
<gene>
    <name evidence="6" type="ORF">J7T32_005590</name>
</gene>
<evidence type="ECO:0000256" key="1">
    <source>
        <dbReference type="ARBA" id="ARBA00004168"/>
    </source>
</evidence>
<keyword evidence="5" id="KW-0572">Peptidoglycan-anchor</keyword>